<dbReference type="RefSeq" id="XP_022399661.1">
    <property type="nucleotide sequence ID" value="XM_022543581.1"/>
</dbReference>
<reference evidence="2" key="1">
    <citation type="journal article" date="2017" name="Genome Biol.">
        <title>Comparative genomics reveals high biological diversity and specific adaptations in the industrially and medically important fungal genus Aspergillus.</title>
        <authorList>
            <person name="de Vries R.P."/>
            <person name="Riley R."/>
            <person name="Wiebenga A."/>
            <person name="Aguilar-Osorio G."/>
            <person name="Amillis S."/>
            <person name="Uchima C.A."/>
            <person name="Anderluh G."/>
            <person name="Asadollahi M."/>
            <person name="Askin M."/>
            <person name="Barry K."/>
            <person name="Battaglia E."/>
            <person name="Bayram O."/>
            <person name="Benocci T."/>
            <person name="Braus-Stromeyer S.A."/>
            <person name="Caldana C."/>
            <person name="Canovas D."/>
            <person name="Cerqueira G.C."/>
            <person name="Chen F."/>
            <person name="Chen W."/>
            <person name="Choi C."/>
            <person name="Clum A."/>
            <person name="Dos Santos R.A."/>
            <person name="Damasio A.R."/>
            <person name="Diallinas G."/>
            <person name="Emri T."/>
            <person name="Fekete E."/>
            <person name="Flipphi M."/>
            <person name="Freyberg S."/>
            <person name="Gallo A."/>
            <person name="Gournas C."/>
            <person name="Habgood R."/>
            <person name="Hainaut M."/>
            <person name="Harispe M.L."/>
            <person name="Henrissat B."/>
            <person name="Hilden K.S."/>
            <person name="Hope R."/>
            <person name="Hossain A."/>
            <person name="Karabika E."/>
            <person name="Karaffa L."/>
            <person name="Karanyi Z."/>
            <person name="Krasevec N."/>
            <person name="Kuo A."/>
            <person name="Kusch H."/>
            <person name="LaButti K."/>
            <person name="Lagendijk E.L."/>
            <person name="Lapidus A."/>
            <person name="Levasseur A."/>
            <person name="Lindquist E."/>
            <person name="Lipzen A."/>
            <person name="Logrieco A.F."/>
            <person name="MacCabe A."/>
            <person name="Maekelae M.R."/>
            <person name="Malavazi I."/>
            <person name="Melin P."/>
            <person name="Meyer V."/>
            <person name="Mielnichuk N."/>
            <person name="Miskei M."/>
            <person name="Molnar A.P."/>
            <person name="Mule G."/>
            <person name="Ngan C.Y."/>
            <person name="Orejas M."/>
            <person name="Orosz E."/>
            <person name="Ouedraogo J.P."/>
            <person name="Overkamp K.M."/>
            <person name="Park H.-S."/>
            <person name="Perrone G."/>
            <person name="Piumi F."/>
            <person name="Punt P.J."/>
            <person name="Ram A.F."/>
            <person name="Ramon A."/>
            <person name="Rauscher S."/>
            <person name="Record E."/>
            <person name="Riano-Pachon D.M."/>
            <person name="Robert V."/>
            <person name="Roehrig J."/>
            <person name="Ruller R."/>
            <person name="Salamov A."/>
            <person name="Salih N.S."/>
            <person name="Samson R.A."/>
            <person name="Sandor E."/>
            <person name="Sanguinetti M."/>
            <person name="Schuetze T."/>
            <person name="Sepcic K."/>
            <person name="Shelest E."/>
            <person name="Sherlock G."/>
            <person name="Sophianopoulou V."/>
            <person name="Squina F.M."/>
            <person name="Sun H."/>
            <person name="Susca A."/>
            <person name="Todd R.B."/>
            <person name="Tsang A."/>
            <person name="Unkles S.E."/>
            <person name="van de Wiele N."/>
            <person name="van Rossen-Uffink D."/>
            <person name="Oliveira J.V."/>
            <person name="Vesth T.C."/>
            <person name="Visser J."/>
            <person name="Yu J.-H."/>
            <person name="Zhou M."/>
            <person name="Andersen M.R."/>
            <person name="Archer D.B."/>
            <person name="Baker S.E."/>
            <person name="Benoit I."/>
            <person name="Brakhage A.A."/>
            <person name="Braus G.H."/>
            <person name="Fischer R."/>
            <person name="Frisvad J.C."/>
            <person name="Goldman G.H."/>
            <person name="Houbraken J."/>
            <person name="Oakley B."/>
            <person name="Pocsi I."/>
            <person name="Scazzocchio C."/>
            <person name="Seiboth B."/>
            <person name="vanKuyk P.A."/>
            <person name="Wortman J."/>
            <person name="Dyer P.S."/>
            <person name="Grigoriev I.V."/>
        </authorList>
    </citation>
    <scope>NUCLEOTIDE SEQUENCE [LARGE SCALE GENOMIC DNA]</scope>
    <source>
        <strain evidence="2">CBS 516.65</strain>
    </source>
</reference>
<dbReference type="EMBL" id="KV878900">
    <property type="protein sequence ID" value="OJJ82963.1"/>
    <property type="molecule type" value="Genomic_DNA"/>
</dbReference>
<organism evidence="1 2">
    <name type="scientific">Aspergillus glaucus CBS 516.65</name>
    <dbReference type="NCBI Taxonomy" id="1160497"/>
    <lineage>
        <taxon>Eukaryota</taxon>
        <taxon>Fungi</taxon>
        <taxon>Dikarya</taxon>
        <taxon>Ascomycota</taxon>
        <taxon>Pezizomycotina</taxon>
        <taxon>Eurotiomycetes</taxon>
        <taxon>Eurotiomycetidae</taxon>
        <taxon>Eurotiales</taxon>
        <taxon>Aspergillaceae</taxon>
        <taxon>Aspergillus</taxon>
        <taxon>Aspergillus subgen. Aspergillus</taxon>
    </lineage>
</organism>
<name>A0A1L9VGD1_ASPGL</name>
<accession>A0A1L9VGD1</accession>
<evidence type="ECO:0000313" key="1">
    <source>
        <dbReference type="EMBL" id="OJJ82963.1"/>
    </source>
</evidence>
<proteinExistence type="predicted"/>
<sequence>MPIRKGSGVPDYHEIGKRRPIPLQFNSLPFRDHSGNTAYMAFYSYRNYPLSRLFVFAINTHPDASPDHVNQKGLLNALMNGSTRFRLELFFLPGADEEDCMKHYRGEKEVRGDYHAQITIVEESNLDQDFSPDCRQLLGLVPSYTECGELNHYHSMLFICEGKNWTDGEQIMRMVEFDPVSAEEWAPFQDPDGPTRPAEKWVTVWPINESPSYREGNSSVQGEMLEN</sequence>
<dbReference type="Proteomes" id="UP000184300">
    <property type="component" value="Unassembled WGS sequence"/>
</dbReference>
<dbReference type="OrthoDB" id="5402033at2759"/>
<evidence type="ECO:0000313" key="2">
    <source>
        <dbReference type="Proteomes" id="UP000184300"/>
    </source>
</evidence>
<keyword evidence="2" id="KW-1185">Reference proteome</keyword>
<dbReference type="STRING" id="1160497.A0A1L9VGD1"/>
<gene>
    <name evidence="1" type="ORF">ASPGLDRAFT_26592</name>
</gene>
<dbReference type="GeneID" id="34459842"/>
<dbReference type="AlphaFoldDB" id="A0A1L9VGD1"/>
<protein>
    <submittedName>
        <fullName evidence="1">Uncharacterized protein</fullName>
    </submittedName>
</protein>
<dbReference type="VEuPathDB" id="FungiDB:ASPGLDRAFT_26592"/>